<dbReference type="EC" id="2.1.2.2" evidence="2"/>
<evidence type="ECO:0000313" key="6">
    <source>
        <dbReference type="EMBL" id="PIY95454.1"/>
    </source>
</evidence>
<comment type="pathway">
    <text evidence="1">Purine metabolism; IMP biosynthesis via de novo pathway; N(2)-formyl-N(1)-(5-phospho-D-ribosyl)glycinamide from N(1)-(5-phospho-D-ribosyl)glycinamide (10-formyl THF route): step 1/1.</text>
</comment>
<dbReference type="EMBL" id="PFME01000044">
    <property type="protein sequence ID" value="PIY95454.1"/>
    <property type="molecule type" value="Genomic_DNA"/>
</dbReference>
<dbReference type="Proteomes" id="UP000230238">
    <property type="component" value="Unassembled WGS sequence"/>
</dbReference>
<comment type="caution">
    <text evidence="6">The sequence shown here is derived from an EMBL/GenBank/DDBJ whole genome shotgun (WGS) entry which is preliminary data.</text>
</comment>
<dbReference type="SUPFAM" id="SSF53328">
    <property type="entry name" value="Formyltransferase"/>
    <property type="match status" value="1"/>
</dbReference>
<evidence type="ECO:0000256" key="1">
    <source>
        <dbReference type="ARBA" id="ARBA00005054"/>
    </source>
</evidence>
<evidence type="ECO:0000313" key="7">
    <source>
        <dbReference type="Proteomes" id="UP000230238"/>
    </source>
</evidence>
<proteinExistence type="predicted"/>
<evidence type="ECO:0000259" key="5">
    <source>
        <dbReference type="Pfam" id="PF00551"/>
    </source>
</evidence>
<gene>
    <name evidence="6" type="ORF">COY65_03220</name>
</gene>
<dbReference type="InterPro" id="IPR036477">
    <property type="entry name" value="Formyl_transf_N_sf"/>
</dbReference>
<protein>
    <recommendedName>
        <fullName evidence="2">phosphoribosylglycinamide formyltransferase 1</fullName>
        <ecNumber evidence="2">2.1.2.2</ecNumber>
    </recommendedName>
</protein>
<accession>A0A2M7RFI6</accession>
<keyword evidence="3" id="KW-0808">Transferase</keyword>
<dbReference type="PANTHER" id="PTHR43369">
    <property type="entry name" value="PHOSPHORIBOSYLGLYCINAMIDE FORMYLTRANSFERASE"/>
    <property type="match status" value="1"/>
</dbReference>
<dbReference type="InterPro" id="IPR002376">
    <property type="entry name" value="Formyl_transf_N"/>
</dbReference>
<reference evidence="7" key="1">
    <citation type="submission" date="2017-09" db="EMBL/GenBank/DDBJ databases">
        <title>Depth-based differentiation of microbial function through sediment-hosted aquifers and enrichment of novel symbionts in the deep terrestrial subsurface.</title>
        <authorList>
            <person name="Probst A.J."/>
            <person name="Ladd B."/>
            <person name="Jarett J.K."/>
            <person name="Geller-Mcgrath D.E."/>
            <person name="Sieber C.M.K."/>
            <person name="Emerson J.B."/>
            <person name="Anantharaman K."/>
            <person name="Thomas B.C."/>
            <person name="Malmstrom R."/>
            <person name="Stieglmeier M."/>
            <person name="Klingl A."/>
            <person name="Woyke T."/>
            <person name="Ryan C.M."/>
            <person name="Banfield J.F."/>
        </authorList>
    </citation>
    <scope>NUCLEOTIDE SEQUENCE [LARGE SCALE GENOMIC DNA]</scope>
</reference>
<sequence length="255" mass="29348">MRKEEMKKEIMRVVVFFSGNASSLKYLLETSPNINQSYKIVGAFTDRKDAPGIKLVKGAGIKLKYLDYRDWCRNQKTKITNLRTRRKYFNDVSQLIKLFKADIIMLSGFMLIITNPLLEEYKYRILNVHPADLTILDSYGKRKYIGKNVVAKVIKDGANKICSTIHIITRDVDGGPILFTSCSIPISTKDSPAEIQEKMKLECDGPVYDKSLHFLATSKIKFWNLLISKRVPQYWLKEHSNLQCGNLIKRILTSF</sequence>
<dbReference type="Pfam" id="PF00551">
    <property type="entry name" value="Formyl_trans_N"/>
    <property type="match status" value="1"/>
</dbReference>
<dbReference type="GO" id="GO:0004644">
    <property type="term" value="F:phosphoribosylglycinamide formyltransferase activity"/>
    <property type="evidence" value="ECO:0007669"/>
    <property type="project" value="UniProtKB-EC"/>
</dbReference>
<organism evidence="6 7">
    <name type="scientific">Candidatus Jorgensenbacteria bacterium CG_4_10_14_0_8_um_filter_39_13</name>
    <dbReference type="NCBI Taxonomy" id="1974589"/>
    <lineage>
        <taxon>Bacteria</taxon>
        <taxon>Candidatus Joergenseniibacteriota</taxon>
    </lineage>
</organism>
<dbReference type="PANTHER" id="PTHR43369:SF2">
    <property type="entry name" value="PHOSPHORIBOSYLGLYCINAMIDE FORMYLTRANSFERASE"/>
    <property type="match status" value="1"/>
</dbReference>
<evidence type="ECO:0000256" key="2">
    <source>
        <dbReference type="ARBA" id="ARBA00012254"/>
    </source>
</evidence>
<evidence type="ECO:0000256" key="3">
    <source>
        <dbReference type="ARBA" id="ARBA00022679"/>
    </source>
</evidence>
<keyword evidence="4" id="KW-0658">Purine biosynthesis</keyword>
<dbReference type="GO" id="GO:0006189">
    <property type="term" value="P:'de novo' IMP biosynthetic process"/>
    <property type="evidence" value="ECO:0007669"/>
    <property type="project" value="TreeGrafter"/>
</dbReference>
<dbReference type="GO" id="GO:0005829">
    <property type="term" value="C:cytosol"/>
    <property type="evidence" value="ECO:0007669"/>
    <property type="project" value="TreeGrafter"/>
</dbReference>
<dbReference type="AlphaFoldDB" id="A0A2M7RFI6"/>
<name>A0A2M7RFI6_9BACT</name>
<evidence type="ECO:0000256" key="4">
    <source>
        <dbReference type="ARBA" id="ARBA00022755"/>
    </source>
</evidence>
<dbReference type="Gene3D" id="3.40.50.170">
    <property type="entry name" value="Formyl transferase, N-terminal domain"/>
    <property type="match status" value="1"/>
</dbReference>
<feature type="domain" description="Formyl transferase N-terminal" evidence="5">
    <location>
        <begin position="11"/>
        <end position="200"/>
    </location>
</feature>